<reference evidence="2" key="1">
    <citation type="submission" date="2023-04" db="EMBL/GenBank/DDBJ databases">
        <authorList>
            <consortium name="ELIXIR-Norway"/>
        </authorList>
    </citation>
    <scope>NUCLEOTIDE SEQUENCE [LARGE SCALE GENOMIC DNA]</scope>
</reference>
<feature type="region of interest" description="Disordered" evidence="1">
    <location>
        <begin position="33"/>
        <end position="121"/>
    </location>
</feature>
<evidence type="ECO:0000256" key="1">
    <source>
        <dbReference type="SAM" id="MobiDB-lite"/>
    </source>
</evidence>
<feature type="compositionally biased region" description="Basic and acidic residues" evidence="1">
    <location>
        <begin position="63"/>
        <end position="76"/>
    </location>
</feature>
<evidence type="ECO:0000313" key="3">
    <source>
        <dbReference type="Proteomes" id="UP001176941"/>
    </source>
</evidence>
<gene>
    <name evidence="2" type="ORF">MRATA1EN1_LOCUS7139</name>
</gene>
<sequence length="121" mass="12890">MTRLRAKTHILPARCILGLKVTNRTAVSRASEIHAEDGDLGERFPPPWQGWANPRASGPQGRGTRDRADAGARDFSGRSPGLSSGMGFGVVEGSALRPHSLDAKEPGLDPGVRLLSPQAFH</sequence>
<dbReference type="Proteomes" id="UP001176941">
    <property type="component" value="Chromosome 16"/>
</dbReference>
<accession>A0ABN8Y9C1</accession>
<feature type="compositionally biased region" description="Basic and acidic residues" evidence="1">
    <location>
        <begin position="33"/>
        <end position="42"/>
    </location>
</feature>
<keyword evidence="3" id="KW-1185">Reference proteome</keyword>
<protein>
    <submittedName>
        <fullName evidence="2">Uncharacterized protein</fullName>
    </submittedName>
</protein>
<evidence type="ECO:0000313" key="2">
    <source>
        <dbReference type="EMBL" id="CAI9158177.1"/>
    </source>
</evidence>
<name>A0ABN8Y9C1_RANTA</name>
<dbReference type="EMBL" id="OX459952">
    <property type="protein sequence ID" value="CAI9158177.1"/>
    <property type="molecule type" value="Genomic_DNA"/>
</dbReference>
<organism evidence="2 3">
    <name type="scientific">Rangifer tarandus platyrhynchus</name>
    <name type="common">Svalbard reindeer</name>
    <dbReference type="NCBI Taxonomy" id="3082113"/>
    <lineage>
        <taxon>Eukaryota</taxon>
        <taxon>Metazoa</taxon>
        <taxon>Chordata</taxon>
        <taxon>Craniata</taxon>
        <taxon>Vertebrata</taxon>
        <taxon>Euteleostomi</taxon>
        <taxon>Mammalia</taxon>
        <taxon>Eutheria</taxon>
        <taxon>Laurasiatheria</taxon>
        <taxon>Artiodactyla</taxon>
        <taxon>Ruminantia</taxon>
        <taxon>Pecora</taxon>
        <taxon>Cervidae</taxon>
        <taxon>Odocoileinae</taxon>
        <taxon>Rangifer</taxon>
    </lineage>
</organism>
<proteinExistence type="predicted"/>